<dbReference type="Gene3D" id="1.10.1740.10">
    <property type="match status" value="1"/>
</dbReference>
<dbReference type="Gene3D" id="1.10.10.10">
    <property type="entry name" value="Winged helix-like DNA-binding domain superfamily/Winged helix DNA-binding domain"/>
    <property type="match status" value="1"/>
</dbReference>
<feature type="domain" description="RNA polymerase sigma factor 70 region 4 type 2" evidence="2">
    <location>
        <begin position="120"/>
        <end position="169"/>
    </location>
</feature>
<accession>A0A4S4B385</accession>
<dbReference type="SUPFAM" id="SSF88946">
    <property type="entry name" value="Sigma2 domain of RNA polymerase sigma factors"/>
    <property type="match status" value="1"/>
</dbReference>
<dbReference type="OrthoDB" id="1100567at2"/>
<comment type="caution">
    <text evidence="3">The sequence shown here is derived from an EMBL/GenBank/DDBJ whole genome shotgun (WGS) entry which is preliminary data.</text>
</comment>
<feature type="domain" description="FecR protein" evidence="1">
    <location>
        <begin position="222"/>
        <end position="313"/>
    </location>
</feature>
<dbReference type="AlphaFoldDB" id="A0A4S4B385"/>
<evidence type="ECO:0000313" key="3">
    <source>
        <dbReference type="EMBL" id="THF67092.1"/>
    </source>
</evidence>
<dbReference type="Pfam" id="PF08281">
    <property type="entry name" value="Sigma70_r4_2"/>
    <property type="match status" value="1"/>
</dbReference>
<gene>
    <name evidence="3" type="ORF">E6C76_01510</name>
</gene>
<dbReference type="InterPro" id="IPR013249">
    <property type="entry name" value="RNA_pol_sigma70_r4_t2"/>
</dbReference>
<sequence>MSSSPDHPLLPHYQAHYHALIRFLARRAGCKNTARDLAHDAWLALASKAGDPLGNDAQRNSDNYRAYIFATAANLAVNHQRHQQRTHERFVSNDEAATQASDPALDVDRRHLHAEALDVVGRCLDALPRRTREIFLAHRMEALSQKELAERHGISIPTVEREIRHAMDRIERALHAWRGEEAPPRKGRRQNLSRLLGAAAGALALPALWQAWRHWVPIDQYRLATAAGQFHGQALPDGSTLLLDAASRLDVAYYSTRRSATLHQGGAYFSIATDGRPFTVDALGMRLTVLGTRFAVDIEDQRVRVDVESGRVRIQAPNGETRELGADQHASVQAGAGFIGATVPLDAAHGSPAVAPWRDGWLDFHHVPLGLVAERLARYRPQPIHVSPAAAGLPVLGRVRIADGEAWLHRLARSLPIRIATADDGALLITRR</sequence>
<name>A0A4S4B385_9RHOO</name>
<dbReference type="InterPro" id="IPR012373">
    <property type="entry name" value="Ferrdict_sens_TM"/>
</dbReference>
<dbReference type="Proteomes" id="UP000308430">
    <property type="component" value="Unassembled WGS sequence"/>
</dbReference>
<dbReference type="GO" id="GO:0006352">
    <property type="term" value="P:DNA-templated transcription initiation"/>
    <property type="evidence" value="ECO:0007669"/>
    <property type="project" value="InterPro"/>
</dbReference>
<evidence type="ECO:0000313" key="4">
    <source>
        <dbReference type="Proteomes" id="UP000308430"/>
    </source>
</evidence>
<dbReference type="InterPro" id="IPR013325">
    <property type="entry name" value="RNA_pol_sigma_r2"/>
</dbReference>
<dbReference type="InterPro" id="IPR036388">
    <property type="entry name" value="WH-like_DNA-bd_sf"/>
</dbReference>
<dbReference type="Gene3D" id="2.60.120.1440">
    <property type="match status" value="1"/>
</dbReference>
<evidence type="ECO:0000259" key="1">
    <source>
        <dbReference type="Pfam" id="PF04773"/>
    </source>
</evidence>
<dbReference type="InterPro" id="IPR006860">
    <property type="entry name" value="FecR"/>
</dbReference>
<reference evidence="3 4" key="1">
    <citation type="submission" date="2019-04" db="EMBL/GenBank/DDBJ databases">
        <title>Azoarcus nasutitermitis sp. nov. isolated from termite nest.</title>
        <authorList>
            <person name="Lin S.-Y."/>
            <person name="Hameed A."/>
            <person name="Hsu Y.-H."/>
            <person name="Young C.-C."/>
        </authorList>
    </citation>
    <scope>NUCLEOTIDE SEQUENCE [LARGE SCALE GENOMIC DNA]</scope>
    <source>
        <strain evidence="3 4">CC-YHH838</strain>
    </source>
</reference>
<proteinExistence type="predicted"/>
<dbReference type="GO" id="GO:0016987">
    <property type="term" value="F:sigma factor activity"/>
    <property type="evidence" value="ECO:0007669"/>
    <property type="project" value="InterPro"/>
</dbReference>
<dbReference type="SUPFAM" id="SSF88659">
    <property type="entry name" value="Sigma3 and sigma4 domains of RNA polymerase sigma factors"/>
    <property type="match status" value="1"/>
</dbReference>
<keyword evidence="4" id="KW-1185">Reference proteome</keyword>
<dbReference type="Pfam" id="PF04773">
    <property type="entry name" value="FecR"/>
    <property type="match status" value="1"/>
</dbReference>
<dbReference type="PANTHER" id="PTHR30273:SF2">
    <property type="entry name" value="PROTEIN FECR"/>
    <property type="match status" value="1"/>
</dbReference>
<evidence type="ECO:0000259" key="2">
    <source>
        <dbReference type="Pfam" id="PF08281"/>
    </source>
</evidence>
<protein>
    <submittedName>
        <fullName evidence="3">Sigma-70 family RNA polymerase sigma factor</fullName>
    </submittedName>
</protein>
<dbReference type="GO" id="GO:0003677">
    <property type="term" value="F:DNA binding"/>
    <property type="evidence" value="ECO:0007669"/>
    <property type="project" value="InterPro"/>
</dbReference>
<dbReference type="PANTHER" id="PTHR30273">
    <property type="entry name" value="PERIPLASMIC SIGNAL SENSOR AND SIGMA FACTOR ACTIVATOR FECR-RELATED"/>
    <property type="match status" value="1"/>
</dbReference>
<organism evidence="3 4">
    <name type="scientific">Pseudothauera nasutitermitis</name>
    <dbReference type="NCBI Taxonomy" id="2565930"/>
    <lineage>
        <taxon>Bacteria</taxon>
        <taxon>Pseudomonadati</taxon>
        <taxon>Pseudomonadota</taxon>
        <taxon>Betaproteobacteria</taxon>
        <taxon>Rhodocyclales</taxon>
        <taxon>Zoogloeaceae</taxon>
        <taxon>Pseudothauera</taxon>
    </lineage>
</organism>
<dbReference type="InterPro" id="IPR013324">
    <property type="entry name" value="RNA_pol_sigma_r3/r4-like"/>
</dbReference>
<dbReference type="InterPro" id="IPR014284">
    <property type="entry name" value="RNA_pol_sigma-70_dom"/>
</dbReference>
<dbReference type="EMBL" id="SSOC01000001">
    <property type="protein sequence ID" value="THF67092.1"/>
    <property type="molecule type" value="Genomic_DNA"/>
</dbReference>
<dbReference type="RefSeq" id="WP_136346501.1">
    <property type="nucleotide sequence ID" value="NZ_SSOC01000001.1"/>
</dbReference>
<dbReference type="NCBIfam" id="TIGR02937">
    <property type="entry name" value="sigma70-ECF"/>
    <property type="match status" value="1"/>
</dbReference>
<dbReference type="GO" id="GO:0016989">
    <property type="term" value="F:sigma factor antagonist activity"/>
    <property type="evidence" value="ECO:0007669"/>
    <property type="project" value="TreeGrafter"/>
</dbReference>